<gene>
    <name evidence="1" type="ORF">QUF54_09095</name>
</gene>
<organism evidence="1 2">
    <name type="scientific">Candidatus Marithioploca araucensis</name>
    <dbReference type="NCBI Taxonomy" id="70273"/>
    <lineage>
        <taxon>Bacteria</taxon>
        <taxon>Pseudomonadati</taxon>
        <taxon>Pseudomonadota</taxon>
        <taxon>Gammaproteobacteria</taxon>
        <taxon>Thiotrichales</taxon>
        <taxon>Thiotrichaceae</taxon>
        <taxon>Candidatus Marithioploca</taxon>
    </lineage>
</organism>
<proteinExistence type="predicted"/>
<accession>A0ABT7VV88</accession>
<protein>
    <submittedName>
        <fullName evidence="1">Uncharacterized protein</fullName>
    </submittedName>
</protein>
<keyword evidence="2" id="KW-1185">Reference proteome</keyword>
<evidence type="ECO:0000313" key="2">
    <source>
        <dbReference type="Proteomes" id="UP001171945"/>
    </source>
</evidence>
<name>A0ABT7VV88_9GAMM</name>
<reference evidence="1" key="1">
    <citation type="submission" date="2023-06" db="EMBL/GenBank/DDBJ databases">
        <title>Uncultivated large filamentous bacteria from sulfidic sediments reveal new species and different genomic features in energy metabolism and defense.</title>
        <authorList>
            <person name="Fonseca A."/>
        </authorList>
    </citation>
    <scope>NUCLEOTIDE SEQUENCE</scope>
    <source>
        <strain evidence="1">HSG4</strain>
    </source>
</reference>
<comment type="caution">
    <text evidence="1">The sequence shown here is derived from an EMBL/GenBank/DDBJ whole genome shotgun (WGS) entry which is preliminary data.</text>
</comment>
<dbReference type="EMBL" id="JAUCGM010000676">
    <property type="protein sequence ID" value="MDM8563495.1"/>
    <property type="molecule type" value="Genomic_DNA"/>
</dbReference>
<evidence type="ECO:0000313" key="1">
    <source>
        <dbReference type="EMBL" id="MDM8563495.1"/>
    </source>
</evidence>
<sequence length="127" mass="14598">VQSVEVVVDLQKTDEIGIIGWFVEHEIESPVFCLAEDLSLLSELPKKREYFVLLKNEQQPMGITCDLVENINFKREHFQLQELPFVMKTPDSPIKQLLIYQEKIACVCSGPALVKHLYSALEKIEHS</sequence>
<feature type="non-terminal residue" evidence="1">
    <location>
        <position position="1"/>
    </location>
</feature>
<dbReference type="Proteomes" id="UP001171945">
    <property type="component" value="Unassembled WGS sequence"/>
</dbReference>